<comment type="subunit">
    <text evidence="2">Monomer.</text>
</comment>
<dbReference type="InterPro" id="IPR014718">
    <property type="entry name" value="GH-type_carb-bd"/>
</dbReference>
<dbReference type="Gene3D" id="2.70.98.10">
    <property type="match status" value="1"/>
</dbReference>
<sequence length="294" mass="33653">MYTIKHQKEGNSLIIEHTEKSIFGKIYLDAGASLQELTLNNHKIIQDLSPLSYSNTYASSILFPFANRIKDGKYKFNNEVFQLTKNHKQEENAIHGFVYNKTFEIIKQEVNEKYAKVSLEYIENKPSIGFPFTYKLRADYTFSLNSVSLEITAMNTSKKAFPFTLGWHPYFTSNNLFNSTIEFISDEKIELGDRNITTGIANIKDNSALEIKDKQLDDCWILNDDKVIFKTPKYNLQFSASADNNFLQIYTPPKKNTIAIEPTTGVSDSFNNQIGLKVLEAEASYNVIWTLKIS</sequence>
<evidence type="ECO:0000313" key="5">
    <source>
        <dbReference type="Proteomes" id="UP001501692"/>
    </source>
</evidence>
<dbReference type="InterPro" id="IPR008183">
    <property type="entry name" value="Aldose_1/G6P_1-epimerase"/>
</dbReference>
<dbReference type="PANTHER" id="PTHR10091:SF0">
    <property type="entry name" value="GALACTOSE MUTAROTASE"/>
    <property type="match status" value="1"/>
</dbReference>
<evidence type="ECO:0000313" key="4">
    <source>
        <dbReference type="EMBL" id="GAA4974452.1"/>
    </source>
</evidence>
<organism evidence="4 5">
    <name type="scientific">Algibacter aquimarinus</name>
    <dbReference type="NCBI Taxonomy" id="1136748"/>
    <lineage>
        <taxon>Bacteria</taxon>
        <taxon>Pseudomonadati</taxon>
        <taxon>Bacteroidota</taxon>
        <taxon>Flavobacteriia</taxon>
        <taxon>Flavobacteriales</taxon>
        <taxon>Flavobacteriaceae</taxon>
        <taxon>Algibacter</taxon>
    </lineage>
</organism>
<dbReference type="SUPFAM" id="SSF74650">
    <property type="entry name" value="Galactose mutarotase-like"/>
    <property type="match status" value="1"/>
</dbReference>
<evidence type="ECO:0000256" key="1">
    <source>
        <dbReference type="ARBA" id="ARBA00001913"/>
    </source>
</evidence>
<dbReference type="InterPro" id="IPR011013">
    <property type="entry name" value="Gal_mutarotase_sf_dom"/>
</dbReference>
<reference evidence="5" key="1">
    <citation type="journal article" date="2019" name="Int. J. Syst. Evol. Microbiol.">
        <title>The Global Catalogue of Microorganisms (GCM) 10K type strain sequencing project: providing services to taxonomists for standard genome sequencing and annotation.</title>
        <authorList>
            <consortium name="The Broad Institute Genomics Platform"/>
            <consortium name="The Broad Institute Genome Sequencing Center for Infectious Disease"/>
            <person name="Wu L."/>
            <person name="Ma J."/>
        </authorList>
    </citation>
    <scope>NUCLEOTIDE SEQUENCE [LARGE SCALE GENOMIC DNA]</scope>
    <source>
        <strain evidence="5">JCM 18287</strain>
    </source>
</reference>
<gene>
    <name evidence="4" type="ORF">GCM10023315_26240</name>
</gene>
<dbReference type="Proteomes" id="UP001501692">
    <property type="component" value="Unassembled WGS sequence"/>
</dbReference>
<keyword evidence="3" id="KW-0106">Calcium</keyword>
<evidence type="ECO:0000256" key="3">
    <source>
        <dbReference type="ARBA" id="ARBA00022837"/>
    </source>
</evidence>
<name>A0ABP9HNA7_9FLAO</name>
<dbReference type="RefSeq" id="WP_345169601.1">
    <property type="nucleotide sequence ID" value="NZ_BAABJK010000009.1"/>
</dbReference>
<comment type="caution">
    <text evidence="4">The sequence shown here is derived from an EMBL/GenBank/DDBJ whole genome shotgun (WGS) entry which is preliminary data.</text>
</comment>
<proteinExistence type="predicted"/>
<protein>
    <submittedName>
        <fullName evidence="4">Aldose 1-epimerase</fullName>
    </submittedName>
</protein>
<dbReference type="PANTHER" id="PTHR10091">
    <property type="entry name" value="ALDOSE-1-EPIMERASE"/>
    <property type="match status" value="1"/>
</dbReference>
<dbReference type="CDD" id="cd01081">
    <property type="entry name" value="Aldose_epim"/>
    <property type="match status" value="1"/>
</dbReference>
<comment type="cofactor">
    <cofactor evidence="1">
        <name>Ca(2+)</name>
        <dbReference type="ChEBI" id="CHEBI:29108"/>
    </cofactor>
</comment>
<dbReference type="EMBL" id="BAABJK010000009">
    <property type="protein sequence ID" value="GAA4974452.1"/>
    <property type="molecule type" value="Genomic_DNA"/>
</dbReference>
<dbReference type="Pfam" id="PF01263">
    <property type="entry name" value="Aldose_epim"/>
    <property type="match status" value="1"/>
</dbReference>
<keyword evidence="5" id="KW-1185">Reference proteome</keyword>
<evidence type="ECO:0000256" key="2">
    <source>
        <dbReference type="ARBA" id="ARBA00011245"/>
    </source>
</evidence>
<accession>A0ABP9HNA7</accession>